<evidence type="ECO:0000313" key="3">
    <source>
        <dbReference type="Proteomes" id="UP001178461"/>
    </source>
</evidence>
<organism evidence="2 3">
    <name type="scientific">Podarcis lilfordi</name>
    <name type="common">Lilford's wall lizard</name>
    <dbReference type="NCBI Taxonomy" id="74358"/>
    <lineage>
        <taxon>Eukaryota</taxon>
        <taxon>Metazoa</taxon>
        <taxon>Chordata</taxon>
        <taxon>Craniata</taxon>
        <taxon>Vertebrata</taxon>
        <taxon>Euteleostomi</taxon>
        <taxon>Lepidosauria</taxon>
        <taxon>Squamata</taxon>
        <taxon>Bifurcata</taxon>
        <taxon>Unidentata</taxon>
        <taxon>Episquamata</taxon>
        <taxon>Laterata</taxon>
        <taxon>Lacertibaenia</taxon>
        <taxon>Lacertidae</taxon>
        <taxon>Podarcis</taxon>
    </lineage>
</organism>
<evidence type="ECO:0000313" key="2">
    <source>
        <dbReference type="EMBL" id="CAI5794416.1"/>
    </source>
</evidence>
<name>A0AA35LEF1_9SAUR</name>
<proteinExistence type="predicted"/>
<dbReference type="AlphaFoldDB" id="A0AA35LEF1"/>
<gene>
    <name evidence="2" type="ORF">PODLI_1B004370</name>
</gene>
<protein>
    <submittedName>
        <fullName evidence="2">Uncharacterized protein</fullName>
    </submittedName>
</protein>
<sequence length="140" mass="15448">MLAALRLLRVVIKRDIKSKLLLLTVCGGGHSSRFRLSTNLTIFFVTTKGSAAQLQVEIRKLVGLNVLLVVVFSHWAWREEVGTVDQRWFFLSGTQLGGSPPQWELVPDGSGRAGRPDGARSNGRQRQFILALPPAPPAEF</sequence>
<feature type="region of interest" description="Disordered" evidence="1">
    <location>
        <begin position="94"/>
        <end position="126"/>
    </location>
</feature>
<keyword evidence="3" id="KW-1185">Reference proteome</keyword>
<reference evidence="2" key="1">
    <citation type="submission" date="2022-12" db="EMBL/GenBank/DDBJ databases">
        <authorList>
            <person name="Alioto T."/>
            <person name="Alioto T."/>
            <person name="Gomez Garrido J."/>
        </authorList>
    </citation>
    <scope>NUCLEOTIDE SEQUENCE</scope>
</reference>
<accession>A0AA35LEF1</accession>
<dbReference type="Proteomes" id="UP001178461">
    <property type="component" value="Chromosome Z"/>
</dbReference>
<evidence type="ECO:0000256" key="1">
    <source>
        <dbReference type="SAM" id="MobiDB-lite"/>
    </source>
</evidence>
<dbReference type="EMBL" id="OX395140">
    <property type="protein sequence ID" value="CAI5794416.1"/>
    <property type="molecule type" value="Genomic_DNA"/>
</dbReference>